<accession>A0A2W7FWJ7</accession>
<keyword evidence="2" id="KW-1185">Reference proteome</keyword>
<protein>
    <submittedName>
        <fullName evidence="1">Uncharacterized protein</fullName>
    </submittedName>
</protein>
<dbReference type="Proteomes" id="UP000249646">
    <property type="component" value="Unassembled WGS sequence"/>
</dbReference>
<dbReference type="EMBL" id="QKUB01000010">
    <property type="protein sequence ID" value="PZV98749.1"/>
    <property type="molecule type" value="Genomic_DNA"/>
</dbReference>
<organism evidence="1 2">
    <name type="scientific">Metamycoplasma auris</name>
    <dbReference type="NCBI Taxonomy" id="51363"/>
    <lineage>
        <taxon>Bacteria</taxon>
        <taxon>Bacillati</taxon>
        <taxon>Mycoplasmatota</taxon>
        <taxon>Mycoplasmoidales</taxon>
        <taxon>Metamycoplasmataceae</taxon>
        <taxon>Metamycoplasma</taxon>
    </lineage>
</organism>
<dbReference type="AlphaFoldDB" id="A0A2W7FWJ7"/>
<sequence length="77" mass="9038">MLNSIYLNLKLFLIFMNINLSKEQQEFIDLALKGNNILVDACIGASETTSIQFLCEQYSKEKRSCIDSYIEQNFWEY</sequence>
<gene>
    <name evidence="1" type="ORF">BCF89_1103</name>
</gene>
<evidence type="ECO:0000313" key="2">
    <source>
        <dbReference type="Proteomes" id="UP000249646"/>
    </source>
</evidence>
<reference evidence="1 2" key="1">
    <citation type="submission" date="2018-06" db="EMBL/GenBank/DDBJ databases">
        <title>Genomic Encyclopedia of Archaeal and Bacterial Type Strains, Phase II (KMG-II): from individual species to whole genera.</title>
        <authorList>
            <person name="Goeker M."/>
        </authorList>
    </citation>
    <scope>NUCLEOTIDE SEQUENCE [LARGE SCALE GENOMIC DNA]</scope>
    <source>
        <strain evidence="1 2">ATCC 51348</strain>
    </source>
</reference>
<proteinExistence type="predicted"/>
<name>A0A2W7FWJ7_9BACT</name>
<comment type="caution">
    <text evidence="1">The sequence shown here is derived from an EMBL/GenBank/DDBJ whole genome shotgun (WGS) entry which is preliminary data.</text>
</comment>
<evidence type="ECO:0000313" key="1">
    <source>
        <dbReference type="EMBL" id="PZV98749.1"/>
    </source>
</evidence>